<dbReference type="OrthoDB" id="1742244at2759"/>
<dbReference type="Proteomes" id="UP000593562">
    <property type="component" value="Unassembled WGS sequence"/>
</dbReference>
<keyword evidence="4" id="KW-1185">Reference proteome</keyword>
<dbReference type="InterPro" id="IPR003675">
    <property type="entry name" value="Rce1/LyrA-like_dom"/>
</dbReference>
<feature type="transmembrane region" description="Helical" evidence="1">
    <location>
        <begin position="282"/>
        <end position="298"/>
    </location>
</feature>
<evidence type="ECO:0000259" key="2">
    <source>
        <dbReference type="Pfam" id="PF02517"/>
    </source>
</evidence>
<dbReference type="Pfam" id="PF02517">
    <property type="entry name" value="Rce1-like"/>
    <property type="match status" value="1"/>
</dbReference>
<evidence type="ECO:0000313" key="4">
    <source>
        <dbReference type="Proteomes" id="UP000593562"/>
    </source>
</evidence>
<dbReference type="InParanoid" id="A0A7J7BXP2"/>
<organism evidence="3 4">
    <name type="scientific">Tripterygium wilfordii</name>
    <name type="common">Thunder God vine</name>
    <dbReference type="NCBI Taxonomy" id="458696"/>
    <lineage>
        <taxon>Eukaryota</taxon>
        <taxon>Viridiplantae</taxon>
        <taxon>Streptophyta</taxon>
        <taxon>Embryophyta</taxon>
        <taxon>Tracheophyta</taxon>
        <taxon>Spermatophyta</taxon>
        <taxon>Magnoliopsida</taxon>
        <taxon>eudicotyledons</taxon>
        <taxon>Gunneridae</taxon>
        <taxon>Pentapetalae</taxon>
        <taxon>rosids</taxon>
        <taxon>fabids</taxon>
        <taxon>Celastrales</taxon>
        <taxon>Celastraceae</taxon>
        <taxon>Tripterygium</taxon>
    </lineage>
</organism>
<reference evidence="3 4" key="1">
    <citation type="journal article" date="2020" name="Nat. Commun.">
        <title>Genome of Tripterygium wilfordii and identification of cytochrome P450 involved in triptolide biosynthesis.</title>
        <authorList>
            <person name="Tu L."/>
            <person name="Su P."/>
            <person name="Zhang Z."/>
            <person name="Gao L."/>
            <person name="Wang J."/>
            <person name="Hu T."/>
            <person name="Zhou J."/>
            <person name="Zhang Y."/>
            <person name="Zhao Y."/>
            <person name="Liu Y."/>
            <person name="Song Y."/>
            <person name="Tong Y."/>
            <person name="Lu Y."/>
            <person name="Yang J."/>
            <person name="Xu C."/>
            <person name="Jia M."/>
            <person name="Peters R.J."/>
            <person name="Huang L."/>
            <person name="Gao W."/>
        </authorList>
    </citation>
    <scope>NUCLEOTIDE SEQUENCE [LARGE SCALE GENOMIC DNA]</scope>
    <source>
        <strain evidence="4">cv. XIE 37</strain>
        <tissue evidence="3">Leaf</tissue>
    </source>
</reference>
<comment type="caution">
    <text evidence="3">The sequence shown here is derived from an EMBL/GenBank/DDBJ whole genome shotgun (WGS) entry which is preliminary data.</text>
</comment>
<sequence>MISPLWATVSPIRRQAAKLISDYNQPLLPSSFGLGLSLPKSSFRASFECRCTNKEIQDKPAEGFSVLASDIPWDTGSIWSTMAIYMFNLHIPLGYGGLSIVTYILHQSILKPETEALSLLILQILELAGAPFLLGAAKPNCAFVSFNANKSAKERNWLLASALGFGSIISLVFLTSILSDNIVGTKAVNNPVVKEILMSSLTSRTACVLVYCFIAPVLEETVYRWFLLTSLASTMDWRHAVLISSAIFSASHFSGENFLPLFIIGCVLGCSYSWTGKLRTPVLIHSLYNAFALLMTFLS</sequence>
<dbReference type="GO" id="GO:0080120">
    <property type="term" value="P:CAAX-box protein maturation"/>
    <property type="evidence" value="ECO:0007669"/>
    <property type="project" value="UniProtKB-ARBA"/>
</dbReference>
<keyword evidence="1" id="KW-1133">Transmembrane helix</keyword>
<evidence type="ECO:0000313" key="3">
    <source>
        <dbReference type="EMBL" id="KAF5726387.1"/>
    </source>
</evidence>
<feature type="transmembrane region" description="Helical" evidence="1">
    <location>
        <begin position="117"/>
        <end position="137"/>
    </location>
</feature>
<dbReference type="PANTHER" id="PTHR43592:SF4">
    <property type="entry name" value="CAAX AMINO TERMINAL PROTEASE FAMILY PROTEIN"/>
    <property type="match status" value="1"/>
</dbReference>
<feature type="domain" description="CAAX prenyl protease 2/Lysostaphin resistance protein A-like" evidence="2">
    <location>
        <begin position="206"/>
        <end position="291"/>
    </location>
</feature>
<protein>
    <recommendedName>
        <fullName evidence="2">CAAX prenyl protease 2/Lysostaphin resistance protein A-like domain-containing protein</fullName>
    </recommendedName>
</protein>
<feature type="transmembrane region" description="Helical" evidence="1">
    <location>
        <begin position="196"/>
        <end position="218"/>
    </location>
</feature>
<keyword evidence="1" id="KW-0812">Transmembrane</keyword>
<feature type="transmembrane region" description="Helical" evidence="1">
    <location>
        <begin position="157"/>
        <end position="175"/>
    </location>
</feature>
<evidence type="ECO:0000256" key="1">
    <source>
        <dbReference type="SAM" id="Phobius"/>
    </source>
</evidence>
<proteinExistence type="predicted"/>
<dbReference type="AlphaFoldDB" id="A0A7J7BXP2"/>
<feature type="transmembrane region" description="Helical" evidence="1">
    <location>
        <begin position="82"/>
        <end position="105"/>
    </location>
</feature>
<dbReference type="FunCoup" id="A0A7J7BXP2">
    <property type="interactions" value="1125"/>
</dbReference>
<feature type="transmembrane region" description="Helical" evidence="1">
    <location>
        <begin position="258"/>
        <end position="275"/>
    </location>
</feature>
<accession>A0A7J7BXP2</accession>
<dbReference type="EMBL" id="JAAARO010000022">
    <property type="protein sequence ID" value="KAF5726387.1"/>
    <property type="molecule type" value="Genomic_DNA"/>
</dbReference>
<dbReference type="GO" id="GO:0004175">
    <property type="term" value="F:endopeptidase activity"/>
    <property type="evidence" value="ECO:0007669"/>
    <property type="project" value="UniProtKB-ARBA"/>
</dbReference>
<keyword evidence="1" id="KW-0472">Membrane</keyword>
<gene>
    <name evidence="3" type="ORF">HS088_TW22G00065</name>
</gene>
<name>A0A7J7BXP2_TRIWF</name>
<dbReference type="PANTHER" id="PTHR43592">
    <property type="entry name" value="CAAX AMINO TERMINAL PROTEASE"/>
    <property type="match status" value="1"/>
</dbReference>